<dbReference type="AlphaFoldDB" id="A0A1I1U9U6"/>
<dbReference type="Gene3D" id="3.60.21.10">
    <property type="match status" value="1"/>
</dbReference>
<dbReference type="PANTHER" id="PTHR37844:SF2">
    <property type="entry name" value="SER_THR PROTEIN PHOSPHATASE SUPERFAMILY (AFU_ORTHOLOGUE AFUA_1G14840)"/>
    <property type="match status" value="1"/>
</dbReference>
<gene>
    <name evidence="2" type="ORF">SAMN04489710_104244</name>
</gene>
<reference evidence="3" key="1">
    <citation type="submission" date="2016-10" db="EMBL/GenBank/DDBJ databases">
        <authorList>
            <person name="Varghese N."/>
            <person name="Submissions S."/>
        </authorList>
    </citation>
    <scope>NUCLEOTIDE SEQUENCE [LARGE SCALE GENOMIC DNA]</scope>
    <source>
        <strain evidence="3">DSM 7481</strain>
    </source>
</reference>
<feature type="domain" description="Calcineurin-like phosphoesterase" evidence="1">
    <location>
        <begin position="1"/>
        <end position="237"/>
    </location>
</feature>
<dbReference type="PANTHER" id="PTHR37844">
    <property type="entry name" value="SER/THR PROTEIN PHOSPHATASE SUPERFAMILY (AFU_ORTHOLOGUE AFUA_1G14840)"/>
    <property type="match status" value="1"/>
</dbReference>
<protein>
    <submittedName>
        <fullName evidence="2">Calcineurin-like phosphoesterase</fullName>
    </submittedName>
</protein>
<proteinExistence type="predicted"/>
<dbReference type="Pfam" id="PF00149">
    <property type="entry name" value="Metallophos"/>
    <property type="match status" value="1"/>
</dbReference>
<dbReference type="OrthoDB" id="356681at2"/>
<name>A0A1I1U9U6_9BURK</name>
<dbReference type="STRING" id="32040.SAMN04489710_104244"/>
<evidence type="ECO:0000313" key="3">
    <source>
        <dbReference type="Proteomes" id="UP000199517"/>
    </source>
</evidence>
<dbReference type="GO" id="GO:0016787">
    <property type="term" value="F:hydrolase activity"/>
    <property type="evidence" value="ECO:0007669"/>
    <property type="project" value="InterPro"/>
</dbReference>
<evidence type="ECO:0000313" key="2">
    <source>
        <dbReference type="EMBL" id="SFD64690.1"/>
    </source>
</evidence>
<sequence length="275" mass="30439">MKLLVLSDLHIDRDGFDGPAHADYDVAIVAGDVVSPGRAAVDWLCRWAAESRRPVVFVPGNHEYYGTVLQHEREAMREAAASGPVHLLDGGELRMPGVRFLGCTLWTDFCLRLQAVGTGGRVAIQDPDPVRAMRVAATSLNEYRRIRWEATGEKAAGVRGLEPADTAECHRRDRQWLLSRLEEPFQGATVVVTHHAPHRRSLSEDFAADPVSPAFVSELPDACFDRATLWVHGHTHRSFDYRVGPCRVVSNPRGYRRGAEGRENGAFDDALVIAV</sequence>
<dbReference type="InterPro" id="IPR029052">
    <property type="entry name" value="Metallo-depent_PP-like"/>
</dbReference>
<organism evidence="2 3">
    <name type="scientific">Paracidovorax konjaci</name>
    <dbReference type="NCBI Taxonomy" id="32040"/>
    <lineage>
        <taxon>Bacteria</taxon>
        <taxon>Pseudomonadati</taxon>
        <taxon>Pseudomonadota</taxon>
        <taxon>Betaproteobacteria</taxon>
        <taxon>Burkholderiales</taxon>
        <taxon>Comamonadaceae</taxon>
        <taxon>Paracidovorax</taxon>
    </lineage>
</organism>
<dbReference type="EMBL" id="FOMQ01000004">
    <property type="protein sequence ID" value="SFD64690.1"/>
    <property type="molecule type" value="Genomic_DNA"/>
</dbReference>
<dbReference type="InterPro" id="IPR004843">
    <property type="entry name" value="Calcineurin-like_PHP"/>
</dbReference>
<accession>A0A1I1U9U6</accession>
<dbReference type="SUPFAM" id="SSF56300">
    <property type="entry name" value="Metallo-dependent phosphatases"/>
    <property type="match status" value="1"/>
</dbReference>
<evidence type="ECO:0000259" key="1">
    <source>
        <dbReference type="Pfam" id="PF00149"/>
    </source>
</evidence>
<dbReference type="RefSeq" id="WP_092950808.1">
    <property type="nucleotide sequence ID" value="NZ_FOMQ01000004.1"/>
</dbReference>
<dbReference type="Proteomes" id="UP000199517">
    <property type="component" value="Unassembled WGS sequence"/>
</dbReference>
<keyword evidence="3" id="KW-1185">Reference proteome</keyword>